<organism evidence="10 11">
    <name type="scientific">Nostoc cf. edaphicum LEGE 07299</name>
    <dbReference type="NCBI Taxonomy" id="2777974"/>
    <lineage>
        <taxon>Bacteria</taxon>
        <taxon>Bacillati</taxon>
        <taxon>Cyanobacteriota</taxon>
        <taxon>Cyanophyceae</taxon>
        <taxon>Nostocales</taxon>
        <taxon>Nostocaceae</taxon>
        <taxon>Nostoc</taxon>
    </lineage>
</organism>
<dbReference type="SUPFAM" id="SSF52172">
    <property type="entry name" value="CheY-like"/>
    <property type="match status" value="1"/>
</dbReference>
<keyword evidence="1 6" id="KW-0597">Phosphoprotein</keyword>
<dbReference type="InterPro" id="IPR013656">
    <property type="entry name" value="PAS_4"/>
</dbReference>
<dbReference type="InterPro" id="IPR000014">
    <property type="entry name" value="PAS"/>
</dbReference>
<dbReference type="RefSeq" id="WP_194044667.1">
    <property type="nucleotide sequence ID" value="NZ_JADEXF010000427.1"/>
</dbReference>
<gene>
    <name evidence="10" type="ORF">IQ229_14065</name>
</gene>
<dbReference type="EMBL" id="JADEXF010000427">
    <property type="protein sequence ID" value="MBE9106023.1"/>
    <property type="molecule type" value="Genomic_DNA"/>
</dbReference>
<dbReference type="Gene3D" id="3.30.450.20">
    <property type="entry name" value="PAS domain"/>
    <property type="match status" value="1"/>
</dbReference>
<dbReference type="Pfam" id="PF00072">
    <property type="entry name" value="Response_reg"/>
    <property type="match status" value="1"/>
</dbReference>
<evidence type="ECO:0000313" key="11">
    <source>
        <dbReference type="Proteomes" id="UP000647836"/>
    </source>
</evidence>
<dbReference type="PROSITE" id="PS50110">
    <property type="entry name" value="RESPONSE_REGULATORY"/>
    <property type="match status" value="1"/>
</dbReference>
<evidence type="ECO:0000256" key="6">
    <source>
        <dbReference type="PROSITE-ProRule" id="PRU00169"/>
    </source>
</evidence>
<dbReference type="SUPFAM" id="SSF55785">
    <property type="entry name" value="PYP-like sensor domain (PAS domain)"/>
    <property type="match status" value="1"/>
</dbReference>
<feature type="coiled-coil region" evidence="7">
    <location>
        <begin position="295"/>
        <end position="329"/>
    </location>
</feature>
<feature type="coiled-coil region" evidence="7">
    <location>
        <begin position="141"/>
        <end position="172"/>
    </location>
</feature>
<evidence type="ECO:0000256" key="4">
    <source>
        <dbReference type="ARBA" id="ARBA00023125"/>
    </source>
</evidence>
<dbReference type="InterPro" id="IPR035965">
    <property type="entry name" value="PAS-like_dom_sf"/>
</dbReference>
<keyword evidence="4" id="KW-0238">DNA-binding</keyword>
<keyword evidence="3" id="KW-0805">Transcription regulation</keyword>
<evidence type="ECO:0000256" key="1">
    <source>
        <dbReference type="ARBA" id="ARBA00022553"/>
    </source>
</evidence>
<dbReference type="PANTHER" id="PTHR48111:SF1">
    <property type="entry name" value="TWO-COMPONENT RESPONSE REGULATOR ORR33"/>
    <property type="match status" value="1"/>
</dbReference>
<dbReference type="SMART" id="SM00086">
    <property type="entry name" value="PAC"/>
    <property type="match status" value="1"/>
</dbReference>
<reference evidence="10 11" key="1">
    <citation type="submission" date="2020-10" db="EMBL/GenBank/DDBJ databases">
        <authorList>
            <person name="Castelo-Branco R."/>
            <person name="Eusebio N."/>
            <person name="Adriana R."/>
            <person name="Vieira A."/>
            <person name="Brugerolle De Fraissinette N."/>
            <person name="Rezende De Castro R."/>
            <person name="Schneider M.P."/>
            <person name="Vasconcelos V."/>
            <person name="Leao P.N."/>
        </authorList>
    </citation>
    <scope>NUCLEOTIDE SEQUENCE [LARGE SCALE GENOMIC DNA]</scope>
    <source>
        <strain evidence="10 11">LEGE 07299</strain>
    </source>
</reference>
<comment type="caution">
    <text evidence="10">The sequence shown here is derived from an EMBL/GenBank/DDBJ whole genome shotgun (WGS) entry which is preliminary data.</text>
</comment>
<dbReference type="InterPro" id="IPR001789">
    <property type="entry name" value="Sig_transdc_resp-reg_receiver"/>
</dbReference>
<feature type="domain" description="PAC" evidence="9">
    <location>
        <begin position="255"/>
        <end position="311"/>
    </location>
</feature>
<keyword evidence="5" id="KW-0804">Transcription</keyword>
<dbReference type="NCBIfam" id="TIGR00229">
    <property type="entry name" value="sensory_box"/>
    <property type="match status" value="1"/>
</dbReference>
<dbReference type="InterPro" id="IPR000700">
    <property type="entry name" value="PAS-assoc_C"/>
</dbReference>
<evidence type="ECO:0000256" key="7">
    <source>
        <dbReference type="SAM" id="Coils"/>
    </source>
</evidence>
<dbReference type="Gene3D" id="3.40.50.2300">
    <property type="match status" value="1"/>
</dbReference>
<keyword evidence="7" id="KW-0175">Coiled coil</keyword>
<proteinExistence type="predicted"/>
<evidence type="ECO:0000313" key="10">
    <source>
        <dbReference type="EMBL" id="MBE9106023.1"/>
    </source>
</evidence>
<feature type="modified residue" description="4-aspartylphosphate" evidence="6">
    <location>
        <position position="72"/>
    </location>
</feature>
<dbReference type="SMART" id="SM00448">
    <property type="entry name" value="REC"/>
    <property type="match status" value="1"/>
</dbReference>
<name>A0ABR9U094_9NOSO</name>
<accession>A0ABR9U094</accession>
<evidence type="ECO:0000256" key="5">
    <source>
        <dbReference type="ARBA" id="ARBA00023163"/>
    </source>
</evidence>
<evidence type="ECO:0000256" key="2">
    <source>
        <dbReference type="ARBA" id="ARBA00023012"/>
    </source>
</evidence>
<evidence type="ECO:0000259" key="8">
    <source>
        <dbReference type="PROSITE" id="PS50110"/>
    </source>
</evidence>
<evidence type="ECO:0000259" key="9">
    <source>
        <dbReference type="PROSITE" id="PS50113"/>
    </source>
</evidence>
<protein>
    <submittedName>
        <fullName evidence="10">Response regulator</fullName>
    </submittedName>
</protein>
<feature type="domain" description="Response regulatory" evidence="8">
    <location>
        <begin position="23"/>
        <end position="139"/>
    </location>
</feature>
<dbReference type="CDD" id="cd00130">
    <property type="entry name" value="PAS"/>
    <property type="match status" value="1"/>
</dbReference>
<dbReference type="CDD" id="cd19920">
    <property type="entry name" value="REC_PA4781-like"/>
    <property type="match status" value="1"/>
</dbReference>
<keyword evidence="2" id="KW-0902">Two-component regulatory system</keyword>
<dbReference type="InterPro" id="IPR011006">
    <property type="entry name" value="CheY-like_superfamily"/>
</dbReference>
<dbReference type="InterPro" id="IPR039420">
    <property type="entry name" value="WalR-like"/>
</dbReference>
<dbReference type="Proteomes" id="UP000647836">
    <property type="component" value="Unassembled WGS sequence"/>
</dbReference>
<dbReference type="InterPro" id="IPR001610">
    <property type="entry name" value="PAC"/>
</dbReference>
<evidence type="ECO:0000256" key="3">
    <source>
        <dbReference type="ARBA" id="ARBA00023015"/>
    </source>
</evidence>
<sequence>MTAFSSNSITFNNPVTNVFDNGIILIVDDVPNNLKVLSDTLAQAGFEVAIATSGESALQQLEHTPVSLILLDVMMSGMNGFETCQHIKANLKTRNIPIIFITALSESVNKVTGFELGAIDYITKPFQQGEVLARVRTHLKLNQLSQSLEARNTELQKLTEQLEQRVTERTQELFASIETLKQTQQLMRLVFDTIPHWVGWKDINSVYLGCNQSLANVLNLSSPDEIVGKNDYDLLINKEQSDWYRVCDRRIMESGQAELHITEQWQRADGQQIWLDTSKMPLRDAKGNVFGILFVAEDITERQLAQEELKQQKQNLEEALAELQGTQVNWCKVKKCRRWETL</sequence>
<dbReference type="PROSITE" id="PS50113">
    <property type="entry name" value="PAC"/>
    <property type="match status" value="1"/>
</dbReference>
<keyword evidence="11" id="KW-1185">Reference proteome</keyword>
<dbReference type="PANTHER" id="PTHR48111">
    <property type="entry name" value="REGULATOR OF RPOS"/>
    <property type="match status" value="1"/>
</dbReference>
<dbReference type="Pfam" id="PF08448">
    <property type="entry name" value="PAS_4"/>
    <property type="match status" value="1"/>
</dbReference>